<dbReference type="PANTHER" id="PTHR35446">
    <property type="entry name" value="SI:CH211-175M2.5"/>
    <property type="match status" value="1"/>
</dbReference>
<comment type="caution">
    <text evidence="2">The sequence shown here is derived from an EMBL/GenBank/DDBJ whole genome shotgun (WGS) entry which is preliminary data.</text>
</comment>
<evidence type="ECO:0000313" key="2">
    <source>
        <dbReference type="EMBL" id="MVA74736.1"/>
    </source>
</evidence>
<evidence type="ECO:0000256" key="1">
    <source>
        <dbReference type="SAM" id="MobiDB-lite"/>
    </source>
</evidence>
<dbReference type="SUPFAM" id="SSF69118">
    <property type="entry name" value="AhpD-like"/>
    <property type="match status" value="1"/>
</dbReference>
<dbReference type="RefSeq" id="WP_156607358.1">
    <property type="nucleotide sequence ID" value="NZ_WPCU01000003.1"/>
</dbReference>
<dbReference type="AlphaFoldDB" id="A0A6A9UPD3"/>
<reference evidence="2 3" key="1">
    <citation type="submission" date="2019-12" db="EMBL/GenBank/DDBJ databases">
        <title>Auraticoccus cholistani sp. nov., an actinomycete isolated from soil of Cholistan desert.</title>
        <authorList>
            <person name="Cheema M.T."/>
        </authorList>
    </citation>
    <scope>NUCLEOTIDE SEQUENCE [LARGE SCALE GENOMIC DNA]</scope>
    <source>
        <strain evidence="2 3">F435</strain>
    </source>
</reference>
<feature type="region of interest" description="Disordered" evidence="1">
    <location>
        <begin position="175"/>
        <end position="197"/>
    </location>
</feature>
<keyword evidence="3" id="KW-1185">Reference proteome</keyword>
<protein>
    <recommendedName>
        <fullName evidence="4">Carboxymuconolactone decarboxylase family protein</fullName>
    </recommendedName>
</protein>
<dbReference type="PANTHER" id="PTHR35446:SF3">
    <property type="entry name" value="CMD DOMAIN-CONTAINING PROTEIN"/>
    <property type="match status" value="1"/>
</dbReference>
<dbReference type="InterPro" id="IPR029032">
    <property type="entry name" value="AhpD-like"/>
</dbReference>
<sequence>MDTTAGFLGQAPASAAAERLMAEDREDVGYVMNLTRVWAHAPELSEAWAALTLRAAEIGGIDFVTKGVLVSAAAASRGDSYCALAWGSRLAGVLGDDVARAVLTGDDHGLDERRQVLAAWARRVVGDPNSTTAEDVQRLREVGLEDRQILGVTVYVAMRQAFSTVNDALGARPDAELSDAAPEGVREAVSWGRPTAG</sequence>
<gene>
    <name evidence="2" type="ORF">GC722_01605</name>
</gene>
<name>A0A6A9UPD3_9ACTN</name>
<evidence type="ECO:0008006" key="4">
    <source>
        <dbReference type="Google" id="ProtNLM"/>
    </source>
</evidence>
<dbReference type="Gene3D" id="1.20.1290.10">
    <property type="entry name" value="AhpD-like"/>
    <property type="match status" value="1"/>
</dbReference>
<organism evidence="2 3">
    <name type="scientific">Auraticoccus cholistanensis</name>
    <dbReference type="NCBI Taxonomy" id="2656650"/>
    <lineage>
        <taxon>Bacteria</taxon>
        <taxon>Bacillati</taxon>
        <taxon>Actinomycetota</taxon>
        <taxon>Actinomycetes</taxon>
        <taxon>Propionibacteriales</taxon>
        <taxon>Propionibacteriaceae</taxon>
        <taxon>Auraticoccus</taxon>
    </lineage>
</organism>
<dbReference type="Proteomes" id="UP000435304">
    <property type="component" value="Unassembled WGS sequence"/>
</dbReference>
<evidence type="ECO:0000313" key="3">
    <source>
        <dbReference type="Proteomes" id="UP000435304"/>
    </source>
</evidence>
<accession>A0A6A9UPD3</accession>
<proteinExistence type="predicted"/>
<dbReference type="EMBL" id="WPCU01000003">
    <property type="protein sequence ID" value="MVA74736.1"/>
    <property type="molecule type" value="Genomic_DNA"/>
</dbReference>